<keyword evidence="2" id="KW-0732">Signal</keyword>
<feature type="compositionally biased region" description="Basic residues" evidence="1">
    <location>
        <begin position="165"/>
        <end position="174"/>
    </location>
</feature>
<evidence type="ECO:0000256" key="1">
    <source>
        <dbReference type="SAM" id="MobiDB-lite"/>
    </source>
</evidence>
<feature type="compositionally biased region" description="Acidic residues" evidence="1">
    <location>
        <begin position="513"/>
        <end position="536"/>
    </location>
</feature>
<feature type="compositionally biased region" description="Low complexity" evidence="1">
    <location>
        <begin position="428"/>
        <end position="442"/>
    </location>
</feature>
<keyword evidence="4" id="KW-1185">Reference proteome</keyword>
<feature type="region of interest" description="Disordered" evidence="1">
    <location>
        <begin position="425"/>
        <end position="470"/>
    </location>
</feature>
<reference evidence="3" key="1">
    <citation type="journal article" date="2020" name="Fungal Divers.">
        <title>Resolving the Mortierellaceae phylogeny through synthesis of multi-gene phylogenetics and phylogenomics.</title>
        <authorList>
            <person name="Vandepol N."/>
            <person name="Liber J."/>
            <person name="Desiro A."/>
            <person name="Na H."/>
            <person name="Kennedy M."/>
            <person name="Barry K."/>
            <person name="Grigoriev I.V."/>
            <person name="Miller A.N."/>
            <person name="O'Donnell K."/>
            <person name="Stajich J.E."/>
            <person name="Bonito G."/>
        </authorList>
    </citation>
    <scope>NUCLEOTIDE SEQUENCE</scope>
    <source>
        <strain evidence="3">NRRL 6426</strain>
    </source>
</reference>
<dbReference type="Proteomes" id="UP000748756">
    <property type="component" value="Unassembled WGS sequence"/>
</dbReference>
<dbReference type="AlphaFoldDB" id="A0A9P5RV06"/>
<dbReference type="EMBL" id="JAAAUQ010000698">
    <property type="protein sequence ID" value="KAF9148193.1"/>
    <property type="molecule type" value="Genomic_DNA"/>
</dbReference>
<feature type="compositionally biased region" description="Acidic residues" evidence="1">
    <location>
        <begin position="343"/>
        <end position="354"/>
    </location>
</feature>
<feature type="compositionally biased region" description="Basic residues" evidence="1">
    <location>
        <begin position="75"/>
        <end position="85"/>
    </location>
</feature>
<sequence length="557" mass="59602">MRLITIELGACALFVVSMVQAQQATATAVPEAGEEVISAEALKKKVVYPSLSELESRKKAKAVKKGESGQDDKKKKAASGHHHHKAAQEHSEQHKQRQQKGHKQQHVHHHATKLYHSRRYQGAAKLDHFHHHHHKLNVTAAAKRKHPHAKQHHHHMKAQNNNRSTKTKNHHHHRHHNGCIMYETITVVPVCNPIPKLDAFPDLVSIPNVGADTSQFPNPAGRLPIMGGLIPSIESDYPGEVDNLSGIFLKHTGLESITNPDEFAPGSIIDENDGKSPALGYGAVPDTPVAQPAAALIAEPVLVAPPCPTPQSPSSLSNDDNVSGGIHPSASPKTNPEPKIDEDKDVIDDNDVDLGPEISVVPADTVNNDDEDDEDDSSDQNAIPEASSQQQQQPAQSAIVQTPASVPVTASTPTPVAVAPVAVPPMLTPQSPAAPAAEAPSSLDDTNVEPETDGIDNDNEADIEDDDEDVIDSSAPAVELDEDDFEEAIDASPVDNKVAPAGAQGESAQTIAEEAEEYLDDAEEDGDGDYEDEDYDDKAGVAVGGLPEQILQSLRHG</sequence>
<feature type="region of interest" description="Disordered" evidence="1">
    <location>
        <begin position="306"/>
        <end position="412"/>
    </location>
</feature>
<feature type="compositionally biased region" description="Basic and acidic residues" evidence="1">
    <location>
        <begin position="64"/>
        <end position="74"/>
    </location>
</feature>
<name>A0A9P5RV06_9FUNG</name>
<feature type="region of interest" description="Disordered" evidence="1">
    <location>
        <begin position="491"/>
        <end position="538"/>
    </location>
</feature>
<feature type="compositionally biased region" description="Basic and acidic residues" evidence="1">
    <location>
        <begin position="86"/>
        <end position="95"/>
    </location>
</feature>
<feature type="compositionally biased region" description="Acidic residues" evidence="1">
    <location>
        <begin position="446"/>
        <end position="470"/>
    </location>
</feature>
<feature type="compositionally biased region" description="Acidic residues" evidence="1">
    <location>
        <begin position="367"/>
        <end position="378"/>
    </location>
</feature>
<feature type="compositionally biased region" description="Polar residues" evidence="1">
    <location>
        <begin position="312"/>
        <end position="321"/>
    </location>
</feature>
<gene>
    <name evidence="3" type="ORF">BG015_010085</name>
</gene>
<protein>
    <submittedName>
        <fullName evidence="3">Uncharacterized protein</fullName>
    </submittedName>
</protein>
<dbReference type="OrthoDB" id="2449887at2759"/>
<evidence type="ECO:0000256" key="2">
    <source>
        <dbReference type="SAM" id="SignalP"/>
    </source>
</evidence>
<feature type="signal peptide" evidence="2">
    <location>
        <begin position="1"/>
        <end position="21"/>
    </location>
</feature>
<feature type="chain" id="PRO_5040389551" evidence="2">
    <location>
        <begin position="22"/>
        <end position="557"/>
    </location>
</feature>
<comment type="caution">
    <text evidence="3">The sequence shown here is derived from an EMBL/GenBank/DDBJ whole genome shotgun (WGS) entry which is preliminary data.</text>
</comment>
<evidence type="ECO:0000313" key="3">
    <source>
        <dbReference type="EMBL" id="KAF9148193.1"/>
    </source>
</evidence>
<feature type="compositionally biased region" description="Basic residues" evidence="1">
    <location>
        <begin position="96"/>
        <end position="113"/>
    </location>
</feature>
<feature type="compositionally biased region" description="Low complexity" evidence="1">
    <location>
        <begin position="386"/>
        <end position="412"/>
    </location>
</feature>
<organism evidence="3 4">
    <name type="scientific">Linnemannia schmuckeri</name>
    <dbReference type="NCBI Taxonomy" id="64567"/>
    <lineage>
        <taxon>Eukaryota</taxon>
        <taxon>Fungi</taxon>
        <taxon>Fungi incertae sedis</taxon>
        <taxon>Mucoromycota</taxon>
        <taxon>Mortierellomycotina</taxon>
        <taxon>Mortierellomycetes</taxon>
        <taxon>Mortierellales</taxon>
        <taxon>Mortierellaceae</taxon>
        <taxon>Linnemannia</taxon>
    </lineage>
</organism>
<accession>A0A9P5RV06</accession>
<evidence type="ECO:0000313" key="4">
    <source>
        <dbReference type="Proteomes" id="UP000748756"/>
    </source>
</evidence>
<feature type="region of interest" description="Disordered" evidence="1">
    <location>
        <begin position="55"/>
        <end position="113"/>
    </location>
</feature>
<feature type="compositionally biased region" description="Basic residues" evidence="1">
    <location>
        <begin position="144"/>
        <end position="157"/>
    </location>
</feature>
<feature type="region of interest" description="Disordered" evidence="1">
    <location>
        <begin position="144"/>
        <end position="174"/>
    </location>
</feature>
<proteinExistence type="predicted"/>